<sequence>MQQLGEVMLRAATRRRLERPLAVLAAFLPLAATAGTLGWGRVIAWPSSVSGRKQRQRRTRGMSEWWAVDGEMHEIGDHVPPQRAFCHPQRQHSQPPAQADERAVHAQHSPRAQGICLARKAIPLDQVVEEVITGEGGEFEGSTIGGWRL</sequence>
<reference evidence="2 3" key="1">
    <citation type="journal article" date="2020" name="Nat. Food">
        <title>A phased Vanilla planifolia genome enables genetic improvement of flavour and production.</title>
        <authorList>
            <person name="Hasing T."/>
            <person name="Tang H."/>
            <person name="Brym M."/>
            <person name="Khazi F."/>
            <person name="Huang T."/>
            <person name="Chambers A.H."/>
        </authorList>
    </citation>
    <scope>NUCLEOTIDE SEQUENCE [LARGE SCALE GENOMIC DNA]</scope>
    <source>
        <tissue evidence="2">Leaf</tissue>
    </source>
</reference>
<organism evidence="2 3">
    <name type="scientific">Vanilla planifolia</name>
    <name type="common">Vanilla</name>
    <dbReference type="NCBI Taxonomy" id="51239"/>
    <lineage>
        <taxon>Eukaryota</taxon>
        <taxon>Viridiplantae</taxon>
        <taxon>Streptophyta</taxon>
        <taxon>Embryophyta</taxon>
        <taxon>Tracheophyta</taxon>
        <taxon>Spermatophyta</taxon>
        <taxon>Magnoliopsida</taxon>
        <taxon>Liliopsida</taxon>
        <taxon>Asparagales</taxon>
        <taxon>Orchidaceae</taxon>
        <taxon>Vanilloideae</taxon>
        <taxon>Vanilleae</taxon>
        <taxon>Vanilla</taxon>
    </lineage>
</organism>
<accession>A0A835PKJ0</accession>
<proteinExistence type="predicted"/>
<evidence type="ECO:0000256" key="1">
    <source>
        <dbReference type="SAM" id="MobiDB-lite"/>
    </source>
</evidence>
<dbReference type="AlphaFoldDB" id="A0A835PKJ0"/>
<evidence type="ECO:0000313" key="2">
    <source>
        <dbReference type="EMBL" id="KAG0454969.1"/>
    </source>
</evidence>
<gene>
    <name evidence="2" type="ORF">HPP92_024261</name>
</gene>
<evidence type="ECO:0000313" key="3">
    <source>
        <dbReference type="Proteomes" id="UP000636800"/>
    </source>
</evidence>
<protein>
    <submittedName>
        <fullName evidence="2">Uncharacterized protein</fullName>
    </submittedName>
</protein>
<dbReference type="EMBL" id="JADCNL010000013">
    <property type="protein sequence ID" value="KAG0454969.1"/>
    <property type="molecule type" value="Genomic_DNA"/>
</dbReference>
<comment type="caution">
    <text evidence="2">The sequence shown here is derived from an EMBL/GenBank/DDBJ whole genome shotgun (WGS) entry which is preliminary data.</text>
</comment>
<dbReference type="OrthoDB" id="275301at2759"/>
<dbReference type="Proteomes" id="UP000636800">
    <property type="component" value="Chromosome 13"/>
</dbReference>
<name>A0A835PKJ0_VANPL</name>
<feature type="region of interest" description="Disordered" evidence="1">
    <location>
        <begin position="87"/>
        <end position="110"/>
    </location>
</feature>
<keyword evidence="3" id="KW-1185">Reference proteome</keyword>